<comment type="caution">
    <text evidence="3">The sequence shown here is derived from an EMBL/GenBank/DDBJ whole genome shotgun (WGS) entry which is preliminary data.</text>
</comment>
<feature type="region of interest" description="Disordered" evidence="1">
    <location>
        <begin position="114"/>
        <end position="144"/>
    </location>
</feature>
<gene>
    <name evidence="3" type="primary">AVEN_249799_1</name>
    <name evidence="3" type="ORF">TNCT_214181</name>
</gene>
<keyword evidence="2" id="KW-1133">Transmembrane helix</keyword>
<evidence type="ECO:0000256" key="2">
    <source>
        <dbReference type="SAM" id="Phobius"/>
    </source>
</evidence>
<evidence type="ECO:0000313" key="4">
    <source>
        <dbReference type="Proteomes" id="UP000887116"/>
    </source>
</evidence>
<dbReference type="AlphaFoldDB" id="A0A8X6IQM6"/>
<keyword evidence="2" id="KW-0472">Membrane</keyword>
<evidence type="ECO:0000256" key="1">
    <source>
        <dbReference type="SAM" id="MobiDB-lite"/>
    </source>
</evidence>
<name>A0A8X6IQM6_TRICU</name>
<proteinExistence type="predicted"/>
<keyword evidence="2" id="KW-0812">Transmembrane</keyword>
<protein>
    <submittedName>
        <fullName evidence="3">Uncharacterized protein</fullName>
    </submittedName>
</protein>
<sequence>MKFLHNNFLPRSQQAEHEKTYIRFGEISNKHNSCLELSTAQTSFAIMEATSICIFLIILATLGDINCSKEYGGSSKNLTEQNFRSGRKNAVIYSPPDDYKINSQWPSNVKDNLQQSKIVSPSGKETGLKETTSLSSPPPVSYSKQIKFPKSKPQFISPKDNMKASGSNVDWNMWDGDEPNSAEYKPPKANLKGAPPQQNFDYYYPVDSWKRNPYDAEQMAAIMGMMKEFQKEKPEPSGLLSSLKKDPATFLLATAIPISILLAAILPTLIKNMGNNAPSAITTATGSRARQLIEQNLMYPFLEGISVFGERALENPSCVQKTFCEVTKGNARDSSLVQKALYTASSFISEDYLENYGVKKLFDSMADGNCEKVPCTNFSFTDYILKLLHKESKN</sequence>
<accession>A0A8X6IQM6</accession>
<dbReference type="OrthoDB" id="6420531at2759"/>
<evidence type="ECO:0000313" key="3">
    <source>
        <dbReference type="EMBL" id="GFR26674.1"/>
    </source>
</evidence>
<dbReference type="Proteomes" id="UP000887116">
    <property type="component" value="Unassembled WGS sequence"/>
</dbReference>
<feature type="transmembrane region" description="Helical" evidence="2">
    <location>
        <begin position="250"/>
        <end position="270"/>
    </location>
</feature>
<organism evidence="3 4">
    <name type="scientific">Trichonephila clavata</name>
    <name type="common">Joro spider</name>
    <name type="synonym">Nephila clavata</name>
    <dbReference type="NCBI Taxonomy" id="2740835"/>
    <lineage>
        <taxon>Eukaryota</taxon>
        <taxon>Metazoa</taxon>
        <taxon>Ecdysozoa</taxon>
        <taxon>Arthropoda</taxon>
        <taxon>Chelicerata</taxon>
        <taxon>Arachnida</taxon>
        <taxon>Araneae</taxon>
        <taxon>Araneomorphae</taxon>
        <taxon>Entelegynae</taxon>
        <taxon>Araneoidea</taxon>
        <taxon>Nephilidae</taxon>
        <taxon>Trichonephila</taxon>
    </lineage>
</organism>
<keyword evidence="4" id="KW-1185">Reference proteome</keyword>
<reference evidence="3" key="1">
    <citation type="submission" date="2020-07" db="EMBL/GenBank/DDBJ databases">
        <title>Multicomponent nature underlies the extraordinary mechanical properties of spider dragline silk.</title>
        <authorList>
            <person name="Kono N."/>
            <person name="Nakamura H."/>
            <person name="Mori M."/>
            <person name="Yoshida Y."/>
            <person name="Ohtoshi R."/>
            <person name="Malay A.D."/>
            <person name="Moran D.A.P."/>
            <person name="Tomita M."/>
            <person name="Numata K."/>
            <person name="Arakawa K."/>
        </authorList>
    </citation>
    <scope>NUCLEOTIDE SEQUENCE</scope>
</reference>
<dbReference type="EMBL" id="BMAO01038725">
    <property type="protein sequence ID" value="GFR26674.1"/>
    <property type="molecule type" value="Genomic_DNA"/>
</dbReference>